<comment type="caution">
    <text evidence="2">The sequence shown here is derived from an EMBL/GenBank/DDBJ whole genome shotgun (WGS) entry which is preliminary data.</text>
</comment>
<gene>
    <name evidence="2" type="ORF">A0J61_10917</name>
</gene>
<protein>
    <submittedName>
        <fullName evidence="2">Uncharacterized protein</fullName>
    </submittedName>
</protein>
<dbReference type="InParanoid" id="A0A1C7MW45"/>
<evidence type="ECO:0000313" key="2">
    <source>
        <dbReference type="EMBL" id="OBZ81033.1"/>
    </source>
</evidence>
<feature type="region of interest" description="Disordered" evidence="1">
    <location>
        <begin position="27"/>
        <end position="48"/>
    </location>
</feature>
<reference evidence="2 3" key="1">
    <citation type="submission" date="2016-03" db="EMBL/GenBank/DDBJ databases">
        <title>Choanephora cucurbitarum.</title>
        <authorList>
            <person name="Min B."/>
            <person name="Park H."/>
            <person name="Park J.-H."/>
            <person name="Shin H.-D."/>
            <person name="Choi I.-G."/>
        </authorList>
    </citation>
    <scope>NUCLEOTIDE SEQUENCE [LARGE SCALE GENOMIC DNA]</scope>
    <source>
        <strain evidence="2 3">KUS-F28377</strain>
    </source>
</reference>
<organism evidence="2 3">
    <name type="scientific">Choanephora cucurbitarum</name>
    <dbReference type="NCBI Taxonomy" id="101091"/>
    <lineage>
        <taxon>Eukaryota</taxon>
        <taxon>Fungi</taxon>
        <taxon>Fungi incertae sedis</taxon>
        <taxon>Mucoromycota</taxon>
        <taxon>Mucoromycotina</taxon>
        <taxon>Mucoromycetes</taxon>
        <taxon>Mucorales</taxon>
        <taxon>Mucorineae</taxon>
        <taxon>Choanephoraceae</taxon>
        <taxon>Choanephoroideae</taxon>
        <taxon>Choanephora</taxon>
    </lineage>
</organism>
<evidence type="ECO:0000256" key="1">
    <source>
        <dbReference type="SAM" id="MobiDB-lite"/>
    </source>
</evidence>
<proteinExistence type="predicted"/>
<dbReference type="AlphaFoldDB" id="A0A1C7MW45"/>
<name>A0A1C7MW45_9FUNG</name>
<evidence type="ECO:0000313" key="3">
    <source>
        <dbReference type="Proteomes" id="UP000093000"/>
    </source>
</evidence>
<sequence length="119" mass="13698">MVAKKKELTATVNLCLDKLNRLEAREGHELHQQANSSGPVGTSDVPIYRPQISRSSNNKLKQKLNHFIQQWLGDAVIVNHNDTSESRREKEYRLEMYESSLRQLGKIALDKLIMKLQAR</sequence>
<keyword evidence="3" id="KW-1185">Reference proteome</keyword>
<dbReference type="Proteomes" id="UP000093000">
    <property type="component" value="Unassembled WGS sequence"/>
</dbReference>
<accession>A0A1C7MW45</accession>
<dbReference type="EMBL" id="LUGH01001511">
    <property type="protein sequence ID" value="OBZ81033.1"/>
    <property type="molecule type" value="Genomic_DNA"/>
</dbReference>